<keyword evidence="4" id="KW-1185">Reference proteome</keyword>
<sequence length="2063" mass="230244">LRHLFPKEILTFYMDVPVYQAEILLGQEDLKVPGEQDKHPEPQSGPTQTNAADKGTVVDEPLHLLVQGMRQLQQAYLGKTDSKDTEVKGSVEIPVMPDLGAEASVAFADWLYELEQAVGGLSDKASMWFTACLEVARQAYVQYTMASPLTRLSLQPTIPEELKDQKWARLERRVMTLLLGAMKRPAKEDAITHRIADVPSLLYRLHALYQPGGVSERAAVLKHLEGRLGGEDVHECVAALRKWRRYVERAEAMNVTVPDSSILLGAVELMVKKVLAAHPEVKFRTDLMKNELQLQGRPTLDGVLRFHTHVLAELQMIAPVSMSSTSAALKAIGAGQAGTGEAIMESIQAASRPAEAASSSSQQALPASSMETSTSRDGEVKELLKEANAMLRRLTKLQALEVQTNTSVGELSAAIKAAGLEGEEGFALLDSGASHAFKTAERVIVEQASPVRVELAGGQNRAGTLLAAADDPQAAGATSILPLGALVQQLGCELTWTRKGGLKVVHPEFGVLKTLVKGNHPMLAETQALEIISQLEEQHLQSLEASTAETFVRTLDYEEMKSWDFMLGKFVATGGRECLLEALSSSCSPLGELSSDVLSLAAAHVVLDDKQGWKYLKALPLNRNMRKSMMTRRWVVRLYRREGEADLQISNSEDVVTVDCNFSRSKRFSIKGESAMYKALMWAAARGQIEGVLGSPPVNDGHELLAKQLLLWAVSRQAAFMHGASPPYLLLGSTPSSSMWRSEMWSSFRQEYHVPMMQVETDEDGSNYLIAMNLAMKGGLLPPDSVEVSEGLTTKAWPNVWKLPFQHDLGFAVDRWRLRPDEMFLGYMLHKLDSDTPWSDKDLRYWKRHVANGHLPFDRRFKTCIQTAATGRAHRRIIAPSCYTLSLDVCGPFRKKGEYGGSKGFRYALIGTYLMPKLSVYKDVPIPEEPEILSDAEGPEGDFLDEHGPADLPLDPEDQEDLDKSNKRFQALYKEVGDTMEYQTLHYAVPLKTRLTPEIEDAVKQIYLQSAQKLFFERLAWTRLVGVCGLPVYGTGGHFDLDERWQGGVYVGPSHELRQGHVEIMKQRVFGQTKKDQLFGFLVNMDRGGQRAGQQVFLRMAVYPDCETVMGAKQFAAIAIQRNGGGGLWTQLENEETSAENEDIVVKEVKPGGMKYNLTREKETVCEGGCKDGDQKSDSQVNKDEKDGCGSSLLILNEIHHQLLEDLQERSRSLRLLMEEEHMLTEDLRQAGKLVEEETEKVQLSITQRLKHASQQLSRQDRAMLKVCLRAASEVDEPDYEHLLESLQGDLQVVHTVPLCQVKPVVDRWHAAIRKELDNLFQGEARRLERQGVLRLVPRNGVHTLKPPANKSEKYKRKYRLVLCGNFAAPEEQFGSLYAGGASAETFRTVLAIAATKGWLGATADITGAFLLAPWPDHLHRYAVAPPRLLIDNGYVSEQAYWLVLRPLYGLRESPAIWASYRSARFSNAKILYEDKYLVLKMSKVDSELWLIFFEGEEDLLGCLITYVDDLFYVAARKVVKAVHAWILEEWPCNELEWAAEGGGTRYLGMEVFQRPSGAYEIHQKGYILDLLRSHGMDESPGTLLPCPREWLSDDISPEPEDFSEAELRFGQRMVGEQLWLTMRCRPDLQFVVGHMAQWVSKHPRKVARVAKRVLAYLLSTADLKLVLGDRDILLEGYSDSSFAPYGERSYGASVVTVNGSPVAWKSGKQGMVTLSTMESELLEATNAVTLLECVGCLVDEIYTVRDQVHGGQDICVSVALLFENKYNELLDLLHQWGFEGLSTEAVQLHAIHVVMIGCMVVVLERFPGAEAADQTFPKDPIASAGVDELLLVSGCVAVIAVLIREFVKWMFRCARRSVKRESKLRRLRELARLAAEVEIDRLQTESQTPSSSDIHQAVQTAFYGSSEETGSFRDRSESNQDPVTPPATRLTQARQEELPRTSPGIASVSSVDDEMLRCCDRERLCRDTLSLLSVEALKAGLRQESMTLSGLKPELVARLALKIIPDPSFAVHGRELPTDRQLKYVLWLWKHGKLRTKCNLQYTDVASKDSISRWIHAWKGVV</sequence>
<accession>A0A812PL07</accession>
<name>A0A812PL07_SYMPI</name>
<feature type="region of interest" description="Disordered" evidence="1">
    <location>
        <begin position="1909"/>
        <end position="1947"/>
    </location>
</feature>
<gene>
    <name evidence="3" type="primary">RE1</name>
    <name evidence="3" type="ORF">SPIL2461_LOCUS7966</name>
</gene>
<feature type="compositionally biased region" description="Low complexity" evidence="1">
    <location>
        <begin position="348"/>
        <end position="369"/>
    </location>
</feature>
<evidence type="ECO:0000256" key="1">
    <source>
        <dbReference type="SAM" id="MobiDB-lite"/>
    </source>
</evidence>
<evidence type="ECO:0000259" key="2">
    <source>
        <dbReference type="Pfam" id="PF07727"/>
    </source>
</evidence>
<protein>
    <submittedName>
        <fullName evidence="3">RE1 protein</fullName>
    </submittedName>
</protein>
<comment type="caution">
    <text evidence="3">The sequence shown here is derived from an EMBL/GenBank/DDBJ whole genome shotgun (WGS) entry which is preliminary data.</text>
</comment>
<organism evidence="3 4">
    <name type="scientific">Symbiodinium pilosum</name>
    <name type="common">Dinoflagellate</name>
    <dbReference type="NCBI Taxonomy" id="2952"/>
    <lineage>
        <taxon>Eukaryota</taxon>
        <taxon>Sar</taxon>
        <taxon>Alveolata</taxon>
        <taxon>Dinophyceae</taxon>
        <taxon>Suessiales</taxon>
        <taxon>Symbiodiniaceae</taxon>
        <taxon>Symbiodinium</taxon>
    </lineage>
</organism>
<dbReference type="Pfam" id="PF07727">
    <property type="entry name" value="RVT_2"/>
    <property type="match status" value="1"/>
</dbReference>
<feature type="domain" description="Reverse transcriptase Ty1/copia-type" evidence="2">
    <location>
        <begin position="1336"/>
        <end position="1586"/>
    </location>
</feature>
<feature type="non-terminal residue" evidence="3">
    <location>
        <position position="2063"/>
    </location>
</feature>
<evidence type="ECO:0000313" key="3">
    <source>
        <dbReference type="EMBL" id="CAE7339218.1"/>
    </source>
</evidence>
<dbReference type="PANTHER" id="PTHR11439">
    <property type="entry name" value="GAG-POL-RELATED RETROTRANSPOSON"/>
    <property type="match status" value="1"/>
</dbReference>
<dbReference type="OrthoDB" id="430476at2759"/>
<feature type="region of interest" description="Disordered" evidence="1">
    <location>
        <begin position="931"/>
        <end position="961"/>
    </location>
</feature>
<dbReference type="Proteomes" id="UP000649617">
    <property type="component" value="Unassembled WGS sequence"/>
</dbReference>
<feature type="region of interest" description="Disordered" evidence="1">
    <location>
        <begin position="348"/>
        <end position="379"/>
    </location>
</feature>
<feature type="compositionally biased region" description="Basic and acidic residues" evidence="1">
    <location>
        <begin position="32"/>
        <end position="41"/>
    </location>
</feature>
<feature type="compositionally biased region" description="Acidic residues" evidence="1">
    <location>
        <begin position="931"/>
        <end position="943"/>
    </location>
</feature>
<reference evidence="3" key="1">
    <citation type="submission" date="2021-02" db="EMBL/GenBank/DDBJ databases">
        <authorList>
            <person name="Dougan E. K."/>
            <person name="Rhodes N."/>
            <person name="Thang M."/>
            <person name="Chan C."/>
        </authorList>
    </citation>
    <scope>NUCLEOTIDE SEQUENCE</scope>
</reference>
<feature type="region of interest" description="Disordered" evidence="1">
    <location>
        <begin position="32"/>
        <end position="54"/>
    </location>
</feature>
<proteinExistence type="predicted"/>
<dbReference type="InterPro" id="IPR013103">
    <property type="entry name" value="RVT_2"/>
</dbReference>
<evidence type="ECO:0000313" key="4">
    <source>
        <dbReference type="Proteomes" id="UP000649617"/>
    </source>
</evidence>
<dbReference type="EMBL" id="CAJNIZ010012858">
    <property type="protein sequence ID" value="CAE7339218.1"/>
    <property type="molecule type" value="Genomic_DNA"/>
</dbReference>